<dbReference type="GO" id="GO:0000466">
    <property type="term" value="P:maturation of 5.8S rRNA from tricistronic rRNA transcript (SSU-rRNA, 5.8S rRNA, LSU-rRNA)"/>
    <property type="evidence" value="ECO:0007669"/>
    <property type="project" value="TreeGrafter"/>
</dbReference>
<evidence type="ECO:0000256" key="1">
    <source>
        <dbReference type="SAM" id="MobiDB-lite"/>
    </source>
</evidence>
<dbReference type="EMBL" id="KN839908">
    <property type="protein sequence ID" value="KIJ58858.1"/>
    <property type="molecule type" value="Genomic_DNA"/>
</dbReference>
<feature type="domain" description="URB1 C-terminal" evidence="3">
    <location>
        <begin position="1664"/>
        <end position="1858"/>
    </location>
</feature>
<dbReference type="Pfam" id="PF16201">
    <property type="entry name" value="NopRA1"/>
    <property type="match status" value="1"/>
</dbReference>
<evidence type="ECO:0008006" key="7">
    <source>
        <dbReference type="Google" id="ProtNLM"/>
    </source>
</evidence>
<gene>
    <name evidence="5" type="ORF">HYDPIDRAFT_119127</name>
</gene>
<feature type="region of interest" description="Disordered" evidence="1">
    <location>
        <begin position="1971"/>
        <end position="1993"/>
    </location>
</feature>
<dbReference type="Pfam" id="PF26140">
    <property type="entry name" value="HEAT_URB1"/>
    <property type="match status" value="1"/>
</dbReference>
<accession>A0A0C9VZE3</accession>
<evidence type="ECO:0000259" key="4">
    <source>
        <dbReference type="Pfam" id="PF26140"/>
    </source>
</evidence>
<dbReference type="HOGENOM" id="CLU_001591_0_0_1"/>
<evidence type="ECO:0000313" key="6">
    <source>
        <dbReference type="Proteomes" id="UP000053820"/>
    </source>
</evidence>
<dbReference type="InterPro" id="IPR011989">
    <property type="entry name" value="ARM-like"/>
</dbReference>
<dbReference type="PANTHER" id="PTHR13500">
    <property type="entry name" value="NUCLEOLAR PRERIBOSOMAL-ASSOCIATED PROTEIN 1"/>
    <property type="match status" value="1"/>
</dbReference>
<evidence type="ECO:0000313" key="5">
    <source>
        <dbReference type="EMBL" id="KIJ58858.1"/>
    </source>
</evidence>
<dbReference type="Gene3D" id="1.25.10.10">
    <property type="entry name" value="Leucine-rich Repeat Variant"/>
    <property type="match status" value="1"/>
</dbReference>
<dbReference type="PANTHER" id="PTHR13500:SF0">
    <property type="entry name" value="NUCLEOLAR PRE-RIBOSOMAL-ASSOCIATED PROTEIN 1"/>
    <property type="match status" value="1"/>
</dbReference>
<sequence>MPQTTFDRPRKRAKFDQSVSQGHDQFTFANTHDITQAFRTQDPNVLPKALSALRARLSLKSGETVAPQDDRLTLVEGWLESSPGAQDLFNVWDGMNQVSTQAIVISLLSSILSLLSSHFPYHVHGVPIIKALLSPQWLRRLNSYLSGTHNELILSTLKLFHAISIFGSGRERKAVFEAFTWDNKTLPKLLHMRRKGKDGEGDDMLVRPDIRTYYILFILSFIDQDTPSVLKAAFLEHRRDTFMSVFRGLIQDHYSVIQKVLQVCWEGIWSDPKIKRTIKVGIFNEVTISHLLKLYDRAVPEKQGGEHVPADVVHHFLLAICTRPGQGICFKDRGWYPRETDDGSVIDEEDAEVTRQKGGFTGRVYNKILANVLRTLGVNEDARQQELALKIMTACPELVSGYWAGAALTLEPRLSSKWIANITFAGQVLSQAVPTSSFLIPGSTELYNPTPPPLSSIMANVLPPVGIKAHLSKGLQAGSAGLVQHCTALVLVKCLRKLAEVVRLFKTVEAALEEEEGEGQWSRRRKEVEKEARRRVPEFQVIVAFSQQNLSAGSSPSATKNALLSESSQRLLWLYQECLPDVVAEARFEVGKLVLNLVEGSLASLSGEHPAVSDGGRDHDQRLSPLQSVKQLHVLRLLSGSDQFTWAGKVASSSHTYLHVLLKTFCITRVRALRTTLREVLQHVLAESVLFQEDPSEVELWLAALPSGTVRRGQRTETPDGAPLTDEVDGVVAFLDDCAQRCLKTPYRYMEAMADLLQSHALSLSNASTYQHGEAFASPLLMAVLEQAGAKVGGRLMSPSDTLAVFTFVRRLVVKLASKQGDVGYGGLHAILDKLEEGGSGGEFFADYPSIAFAIRRELSIMSACLGHLKDWPRHHGSEGNGENAIAAFLDRIEQIPVPTSENGRIAGAFELVDWLRLADVHPSPSDINRIVSVVRRFHEPALWTLVEHLHPSDGHLWDSSLSELLIEASSIEGGFDWLFFQCNDVRLEDEGLRGILLNALYSHTVTCTKIGGAICLITCGISVSKGRPSLMAALLSLLSAILEGASSRLSKEDLRRLKVGTVVGSAVIHELCVSDGLASGVHEELQKLVEVSFSSTDAEDKILVSPISSHWAEGMKAWLESGYFEALKYARPWVKFMDAEELFSAIDVIQANPEPRSFSVCVILEDILTAIQQAITDPHRPTKSKLSVSRLLGLQALLPGSDLLEEMTSTALTSELPYGISGLTMLSSGQSLSTVVPSLRSVGASRHASLSPDLISRFLEKDIWTESTAKVIMMLIYVNTSSSHIYTSWLNGKKWNDISIDHVASTLAAFLDCVALTGGDLSQINDGVLHSLLEQLLPQGSRTGHSRLVRLECMCQMLQLGGTRQSRLSSTLQERIQEIPVVDLAFETTYIARRVLGLTGSEALVSSLVDRALRWAVRHFSSEDADWEDSEDALANLEHLAKRHPKLKAHLVEPLLTIVIQNRLADADVIELAVILVNNTALKPVVVNRLLQNVLQHPSFYRLCSSDGKPSQKDSTTRLLDALFHLHPTNTCQPSHAEPLLRIYGGTMSASDRRLLSIMRLFEAEKHTSVSAFFARWSPSPDASVTNVLEVVQNFDPIRMIRTCLAFPNWRRFGEEKDATQGPADEFMYDPLIVIVLSAQMLVECPPTSALGWVKVFRTNIVSLLIRCLSSKDSNIREAALYQIARYSECIQQSDMQEKPQVLYVSRLLKNVMHPPANARDPPRRLPTYASLILLHALRGIFYPSNFIYPRTARFLLQRPELDVSDVPMLFGMLYSSSDEWKKERGWIVRLLGDGMASAEDWKVLRRRHTWDLVASLFQSSGRDKTLRAGILEMLANLTSNSQACTSLVLKSSLLTWIEMVLGHEAGSDTNHTIAWLRILENIVFLADVSKLERATGGEWCVIICRCLSSLLQTSGDKDMSILNQSALVILRLSLVPGISHHSLGLVLEHAVEYLKQLEPSINLRNRLAPRRDSRPLSSPPHHAQGLHEMPTVSDPLRTWGEIVEGLWRVSMTLEDRTRAWDVLTQRLLIWRNIVGDEKCPIGEWVRRETVRILCPSA</sequence>
<organism evidence="5 6">
    <name type="scientific">Hydnomerulius pinastri MD-312</name>
    <dbReference type="NCBI Taxonomy" id="994086"/>
    <lineage>
        <taxon>Eukaryota</taxon>
        <taxon>Fungi</taxon>
        <taxon>Dikarya</taxon>
        <taxon>Basidiomycota</taxon>
        <taxon>Agaricomycotina</taxon>
        <taxon>Agaricomycetes</taxon>
        <taxon>Agaricomycetidae</taxon>
        <taxon>Boletales</taxon>
        <taxon>Boletales incertae sedis</taxon>
        <taxon>Leucogyrophana</taxon>
    </lineage>
</organism>
<dbReference type="InterPro" id="IPR016024">
    <property type="entry name" value="ARM-type_fold"/>
</dbReference>
<feature type="domain" description="URB1 N-terminal" evidence="2">
    <location>
        <begin position="86"/>
        <end position="421"/>
    </location>
</feature>
<dbReference type="GO" id="GO:0000463">
    <property type="term" value="P:maturation of LSU-rRNA from tricistronic rRNA transcript (SSU-rRNA, 5.8S rRNA, LSU-rRNA)"/>
    <property type="evidence" value="ECO:0007669"/>
    <property type="project" value="TreeGrafter"/>
</dbReference>
<dbReference type="SUPFAM" id="SSF48371">
    <property type="entry name" value="ARM repeat"/>
    <property type="match status" value="1"/>
</dbReference>
<dbReference type="InterPro" id="IPR039844">
    <property type="entry name" value="URB1"/>
</dbReference>
<proteinExistence type="predicted"/>
<dbReference type="InterPro" id="IPR059018">
    <property type="entry name" value="HEAT_URB1"/>
</dbReference>
<dbReference type="Pfam" id="PF11707">
    <property type="entry name" value="Npa1"/>
    <property type="match status" value="1"/>
</dbReference>
<reference evidence="5 6" key="1">
    <citation type="submission" date="2014-04" db="EMBL/GenBank/DDBJ databases">
        <title>Evolutionary Origins and Diversification of the Mycorrhizal Mutualists.</title>
        <authorList>
            <consortium name="DOE Joint Genome Institute"/>
            <consortium name="Mycorrhizal Genomics Consortium"/>
            <person name="Kohler A."/>
            <person name="Kuo A."/>
            <person name="Nagy L.G."/>
            <person name="Floudas D."/>
            <person name="Copeland A."/>
            <person name="Barry K.W."/>
            <person name="Cichocki N."/>
            <person name="Veneault-Fourrey C."/>
            <person name="LaButti K."/>
            <person name="Lindquist E.A."/>
            <person name="Lipzen A."/>
            <person name="Lundell T."/>
            <person name="Morin E."/>
            <person name="Murat C."/>
            <person name="Riley R."/>
            <person name="Ohm R."/>
            <person name="Sun H."/>
            <person name="Tunlid A."/>
            <person name="Henrissat B."/>
            <person name="Grigoriev I.V."/>
            <person name="Hibbett D.S."/>
            <person name="Martin F."/>
        </authorList>
    </citation>
    <scope>NUCLEOTIDE SEQUENCE [LARGE SCALE GENOMIC DNA]</scope>
    <source>
        <strain evidence="5 6">MD-312</strain>
    </source>
</reference>
<dbReference type="GO" id="GO:0005730">
    <property type="term" value="C:nucleolus"/>
    <property type="evidence" value="ECO:0007669"/>
    <property type="project" value="TreeGrafter"/>
</dbReference>
<dbReference type="Proteomes" id="UP000053820">
    <property type="component" value="Unassembled WGS sequence"/>
</dbReference>
<keyword evidence="6" id="KW-1185">Reference proteome</keyword>
<evidence type="ECO:0000259" key="2">
    <source>
        <dbReference type="Pfam" id="PF11707"/>
    </source>
</evidence>
<evidence type="ECO:0000259" key="3">
    <source>
        <dbReference type="Pfam" id="PF16201"/>
    </source>
</evidence>
<dbReference type="OrthoDB" id="72892at2759"/>
<feature type="domain" description="URB1 central HEAT repeat" evidence="4">
    <location>
        <begin position="658"/>
        <end position="788"/>
    </location>
</feature>
<dbReference type="InterPro" id="IPR032436">
    <property type="entry name" value="URB1_C"/>
</dbReference>
<dbReference type="InterPro" id="IPR021714">
    <property type="entry name" value="URB1_N"/>
</dbReference>
<name>A0A0C9VZE3_9AGAM</name>
<protein>
    <recommendedName>
        <fullName evidence="7">Nucleolar pre-ribosomal-associated protein 1</fullName>
    </recommendedName>
</protein>